<dbReference type="Proteomes" id="UP000494329">
    <property type="component" value="Unassembled WGS sequence"/>
</dbReference>
<feature type="domain" description="Aldehyde dehydrogenase" evidence="3">
    <location>
        <begin position="31"/>
        <end position="490"/>
    </location>
</feature>
<dbReference type="InterPro" id="IPR010102">
    <property type="entry name" value="Succ_semiAld_DH"/>
</dbReference>
<dbReference type="InterPro" id="IPR050740">
    <property type="entry name" value="Aldehyde_DH_Superfamily"/>
</dbReference>
<dbReference type="FunFam" id="3.40.605.10:FF:000026">
    <property type="entry name" value="Aldehyde dehydrogenase, putative"/>
    <property type="match status" value="1"/>
</dbReference>
<dbReference type="GO" id="GO:0004777">
    <property type="term" value="F:succinate-semialdehyde dehydrogenase (NAD+) activity"/>
    <property type="evidence" value="ECO:0007669"/>
    <property type="project" value="TreeGrafter"/>
</dbReference>
<evidence type="ECO:0000313" key="4">
    <source>
        <dbReference type="EMBL" id="CAB3759490.1"/>
    </source>
</evidence>
<dbReference type="InterPro" id="IPR016162">
    <property type="entry name" value="Ald_DH_N"/>
</dbReference>
<organism evidence="4 5">
    <name type="scientific">Paraburkholderia solisilvae</name>
    <dbReference type="NCBI Taxonomy" id="624376"/>
    <lineage>
        <taxon>Bacteria</taxon>
        <taxon>Pseudomonadati</taxon>
        <taxon>Pseudomonadota</taxon>
        <taxon>Betaproteobacteria</taxon>
        <taxon>Burkholderiales</taxon>
        <taxon>Burkholderiaceae</taxon>
        <taxon>Paraburkholderia</taxon>
    </lineage>
</organism>
<dbReference type="FunFam" id="3.40.309.10:FF:000004">
    <property type="entry name" value="Succinate-semialdehyde dehydrogenase I"/>
    <property type="match status" value="1"/>
</dbReference>
<dbReference type="PANTHER" id="PTHR43353:SF5">
    <property type="entry name" value="SUCCINATE-SEMIALDEHYDE DEHYDROGENASE, MITOCHONDRIAL"/>
    <property type="match status" value="1"/>
</dbReference>
<proteinExistence type="inferred from homology"/>
<dbReference type="InterPro" id="IPR015590">
    <property type="entry name" value="Aldehyde_DH_dom"/>
</dbReference>
<gene>
    <name evidence="4" type="primary">davD_3</name>
    <name evidence="4" type="ORF">LMG29739_03168</name>
</gene>
<keyword evidence="2 4" id="KW-0560">Oxidoreductase</keyword>
<dbReference type="InterPro" id="IPR016160">
    <property type="entry name" value="Ald_DH_CS_CYS"/>
</dbReference>
<dbReference type="Pfam" id="PF00171">
    <property type="entry name" value="Aldedh"/>
    <property type="match status" value="1"/>
</dbReference>
<comment type="similarity">
    <text evidence="1">Belongs to the aldehyde dehydrogenase family.</text>
</comment>
<protein>
    <submittedName>
        <fullName evidence="4">Glutarate-semialdehyde dehydrogenase</fullName>
        <ecNumber evidence="4">1.2.1.-</ecNumber>
    </submittedName>
</protein>
<dbReference type="PROSITE" id="PS00070">
    <property type="entry name" value="ALDEHYDE_DEHYDR_CYS"/>
    <property type="match status" value="1"/>
</dbReference>
<dbReference type="NCBIfam" id="TIGR01780">
    <property type="entry name" value="SSADH"/>
    <property type="match status" value="1"/>
</dbReference>
<dbReference type="RefSeq" id="WP_175111866.1">
    <property type="nucleotide sequence ID" value="NZ_CADIKF010000023.1"/>
</dbReference>
<dbReference type="Gene3D" id="3.40.309.10">
    <property type="entry name" value="Aldehyde Dehydrogenase, Chain A, domain 2"/>
    <property type="match status" value="1"/>
</dbReference>
<dbReference type="AlphaFoldDB" id="A0A6J5DZ56"/>
<dbReference type="GO" id="GO:0009450">
    <property type="term" value="P:gamma-aminobutyric acid catabolic process"/>
    <property type="evidence" value="ECO:0007669"/>
    <property type="project" value="InterPro"/>
</dbReference>
<dbReference type="InterPro" id="IPR016161">
    <property type="entry name" value="Ald_DH/histidinol_DH"/>
</dbReference>
<accession>A0A6J5DZ56</accession>
<dbReference type="EMBL" id="CADIKF010000023">
    <property type="protein sequence ID" value="CAB3759490.1"/>
    <property type="molecule type" value="Genomic_DNA"/>
</dbReference>
<dbReference type="InterPro" id="IPR016163">
    <property type="entry name" value="Ald_DH_C"/>
</dbReference>
<reference evidence="4 5" key="1">
    <citation type="submission" date="2020-04" db="EMBL/GenBank/DDBJ databases">
        <authorList>
            <person name="De Canck E."/>
        </authorList>
    </citation>
    <scope>NUCLEOTIDE SEQUENCE [LARGE SCALE GENOMIC DNA]</scope>
    <source>
        <strain evidence="4 5">LMG 29739</strain>
    </source>
</reference>
<dbReference type="FunFam" id="3.40.605.10:FF:000005">
    <property type="entry name" value="Succinate-semialdehyde dehydrogenase I"/>
    <property type="match status" value="1"/>
</dbReference>
<dbReference type="SUPFAM" id="SSF53720">
    <property type="entry name" value="ALDH-like"/>
    <property type="match status" value="1"/>
</dbReference>
<name>A0A6J5DZ56_9BURK</name>
<keyword evidence="5" id="KW-1185">Reference proteome</keyword>
<dbReference type="EC" id="1.2.1.-" evidence="4"/>
<evidence type="ECO:0000259" key="3">
    <source>
        <dbReference type="Pfam" id="PF00171"/>
    </source>
</evidence>
<dbReference type="CDD" id="cd07103">
    <property type="entry name" value="ALDH_F5_SSADH_GabD"/>
    <property type="match status" value="1"/>
</dbReference>
<dbReference type="PANTHER" id="PTHR43353">
    <property type="entry name" value="SUCCINATE-SEMIALDEHYDE DEHYDROGENASE, MITOCHONDRIAL"/>
    <property type="match status" value="1"/>
</dbReference>
<dbReference type="GO" id="GO:0005829">
    <property type="term" value="C:cytosol"/>
    <property type="evidence" value="ECO:0007669"/>
    <property type="project" value="TreeGrafter"/>
</dbReference>
<dbReference type="Gene3D" id="3.40.605.10">
    <property type="entry name" value="Aldehyde Dehydrogenase, Chain A, domain 1"/>
    <property type="match status" value="1"/>
</dbReference>
<sequence>MTQASTPAATRLAQLKDTSLFRTRAYIGGEWSASTGTQDFAVLDPADNSEIARVPNLGADDAKRAISAAHAALPAWRAKTGKERAAILRRWYDLIVANADDLAAIMTAEQGKPLAEARGEVVYGSSFIEWFAEEAKRVNGDVVASPMADKKLVVLKQAIGVCASITPWNFPIAMITRKVAPAIAAGCTIVVKPAEQTPLSALALAELAQRAGIPKGVFNVITADSANSIAVGKVLCESDIVRHLSFTGSTPVGRILMQQCAPTVKKVALELGGHAPFIVFDDADLDAAVEGAVISKYRNAGQTCVCTNRFYVHESVYDRFVEKLAAATRGIKVGNGFDDGVNQGPLIDDDATAKVTQHISDATAKGAKLIAGGKVIAGRFVEPTVLSEVTRDMLIAREETFGPVAAVFRFRDEAEVIRLANDTEFGLASYFYSRDIGRVWRVAEALDYGMVGINTGIISTEVAPFGGVKQSGLGREGSKYGIDEYVELKYLCMAV</sequence>
<evidence type="ECO:0000256" key="2">
    <source>
        <dbReference type="ARBA" id="ARBA00023002"/>
    </source>
</evidence>
<evidence type="ECO:0000313" key="5">
    <source>
        <dbReference type="Proteomes" id="UP000494329"/>
    </source>
</evidence>
<evidence type="ECO:0000256" key="1">
    <source>
        <dbReference type="ARBA" id="ARBA00009986"/>
    </source>
</evidence>